<evidence type="ECO:0000313" key="4">
    <source>
        <dbReference type="EMBL" id="VTR90770.1"/>
    </source>
</evidence>
<sequence length="159" mass="18031">MNLTIRPATPADEAVLVAFNTAIAWETEHKRLDPVVLAAGVRAVLADPARGFYTVAERDGEVVGQMMVTFEWSDWRNGWFWWVQSVYVREDARRGGVFRVLYRAAEQRAAADPNVIGLRLYFDLENARAQSTYRALGMSDTTYGMMEVYPLPGRDTHVE</sequence>
<dbReference type="PROSITE" id="PS51186">
    <property type="entry name" value="GNAT"/>
    <property type="match status" value="1"/>
</dbReference>
<dbReference type="AlphaFoldDB" id="A0A6P2CUA3"/>
<keyword evidence="1 4" id="KW-0808">Transferase</keyword>
<evidence type="ECO:0000313" key="5">
    <source>
        <dbReference type="Proteomes" id="UP000464178"/>
    </source>
</evidence>
<evidence type="ECO:0000256" key="2">
    <source>
        <dbReference type="ARBA" id="ARBA00023315"/>
    </source>
</evidence>
<dbReference type="KEGG" id="gms:SOIL9_69440"/>
<dbReference type="RefSeq" id="WP_162665860.1">
    <property type="nucleotide sequence ID" value="NZ_LR593886.1"/>
</dbReference>
<protein>
    <recommendedName>
        <fullName evidence="3">N-acetyltransferase domain-containing protein</fullName>
    </recommendedName>
</protein>
<evidence type="ECO:0000256" key="1">
    <source>
        <dbReference type="ARBA" id="ARBA00022679"/>
    </source>
</evidence>
<dbReference type="EMBL" id="LR593886">
    <property type="protein sequence ID" value="VTR90770.1"/>
    <property type="molecule type" value="Genomic_DNA"/>
</dbReference>
<dbReference type="InterPro" id="IPR016181">
    <property type="entry name" value="Acyl_CoA_acyltransferase"/>
</dbReference>
<accession>A0A6P2CUA3</accession>
<dbReference type="Proteomes" id="UP000464178">
    <property type="component" value="Chromosome"/>
</dbReference>
<dbReference type="PANTHER" id="PTHR43877">
    <property type="entry name" value="AMINOALKYLPHOSPHONATE N-ACETYLTRANSFERASE-RELATED-RELATED"/>
    <property type="match status" value="1"/>
</dbReference>
<dbReference type="InterPro" id="IPR000182">
    <property type="entry name" value="GNAT_dom"/>
</dbReference>
<dbReference type="InterPro" id="IPR050832">
    <property type="entry name" value="Bact_Acetyltransf"/>
</dbReference>
<dbReference type="CDD" id="cd04301">
    <property type="entry name" value="NAT_SF"/>
    <property type="match status" value="1"/>
</dbReference>
<gene>
    <name evidence="4" type="ORF">SOIL9_69440</name>
</gene>
<proteinExistence type="predicted"/>
<organism evidence="4 5">
    <name type="scientific">Gemmata massiliana</name>
    <dbReference type="NCBI Taxonomy" id="1210884"/>
    <lineage>
        <taxon>Bacteria</taxon>
        <taxon>Pseudomonadati</taxon>
        <taxon>Planctomycetota</taxon>
        <taxon>Planctomycetia</taxon>
        <taxon>Gemmatales</taxon>
        <taxon>Gemmataceae</taxon>
        <taxon>Gemmata</taxon>
    </lineage>
</organism>
<dbReference type="SUPFAM" id="SSF55729">
    <property type="entry name" value="Acyl-CoA N-acyltransferases (Nat)"/>
    <property type="match status" value="1"/>
</dbReference>
<reference evidence="4 5" key="1">
    <citation type="submission" date="2019-05" db="EMBL/GenBank/DDBJ databases">
        <authorList>
            <consortium name="Science for Life Laboratories"/>
        </authorList>
    </citation>
    <scope>NUCLEOTIDE SEQUENCE [LARGE SCALE GENOMIC DNA]</scope>
    <source>
        <strain evidence="4">Soil9</strain>
    </source>
</reference>
<dbReference type="Pfam" id="PF00583">
    <property type="entry name" value="Acetyltransf_1"/>
    <property type="match status" value="1"/>
</dbReference>
<evidence type="ECO:0000259" key="3">
    <source>
        <dbReference type="PROSITE" id="PS51186"/>
    </source>
</evidence>
<dbReference type="PANTHER" id="PTHR43877:SF2">
    <property type="entry name" value="AMINOALKYLPHOSPHONATE N-ACETYLTRANSFERASE-RELATED"/>
    <property type="match status" value="1"/>
</dbReference>
<keyword evidence="2" id="KW-0012">Acyltransferase</keyword>
<feature type="domain" description="N-acetyltransferase" evidence="3">
    <location>
        <begin position="3"/>
        <end position="159"/>
    </location>
</feature>
<dbReference type="Gene3D" id="3.40.630.30">
    <property type="match status" value="1"/>
</dbReference>
<dbReference type="GO" id="GO:0016747">
    <property type="term" value="F:acyltransferase activity, transferring groups other than amino-acyl groups"/>
    <property type="evidence" value="ECO:0007669"/>
    <property type="project" value="InterPro"/>
</dbReference>
<keyword evidence="5" id="KW-1185">Reference proteome</keyword>
<name>A0A6P2CUA3_9BACT</name>